<evidence type="ECO:0000259" key="9">
    <source>
        <dbReference type="Pfam" id="PF26138"/>
    </source>
</evidence>
<gene>
    <name evidence="10" type="ORF">SO802_003952</name>
</gene>
<evidence type="ECO:0000256" key="6">
    <source>
        <dbReference type="ARBA" id="ARBA00022801"/>
    </source>
</evidence>
<dbReference type="GO" id="GO:0004518">
    <property type="term" value="F:nuclease activity"/>
    <property type="evidence" value="ECO:0007669"/>
    <property type="project" value="UniProtKB-KW"/>
</dbReference>
<comment type="subcellular location">
    <subcellularLocation>
        <location evidence="2">Nucleus</location>
    </subcellularLocation>
</comment>
<dbReference type="GO" id="GO:0016787">
    <property type="term" value="F:hydrolase activity"/>
    <property type="evidence" value="ECO:0007669"/>
    <property type="project" value="UniProtKB-KW"/>
</dbReference>
<keyword evidence="7" id="KW-0539">Nucleus</keyword>
<feature type="domain" description="DUF8040" evidence="9">
    <location>
        <begin position="1"/>
        <end position="39"/>
    </location>
</feature>
<name>A0AAW2E5G2_9ROSI</name>
<comment type="similarity">
    <text evidence="3">Belongs to the HARBI1 family.</text>
</comment>
<evidence type="ECO:0000256" key="5">
    <source>
        <dbReference type="ARBA" id="ARBA00022723"/>
    </source>
</evidence>
<evidence type="ECO:0000313" key="11">
    <source>
        <dbReference type="Proteomes" id="UP001459277"/>
    </source>
</evidence>
<evidence type="ECO:0000259" key="8">
    <source>
        <dbReference type="Pfam" id="PF13359"/>
    </source>
</evidence>
<evidence type="ECO:0000256" key="7">
    <source>
        <dbReference type="ARBA" id="ARBA00023242"/>
    </source>
</evidence>
<comment type="caution">
    <text evidence="10">The sequence shown here is derived from an EMBL/GenBank/DDBJ whole genome shotgun (WGS) entry which is preliminary data.</text>
</comment>
<dbReference type="InterPro" id="IPR058353">
    <property type="entry name" value="DUF8040"/>
</dbReference>
<comment type="cofactor">
    <cofactor evidence="1">
        <name>a divalent metal cation</name>
        <dbReference type="ChEBI" id="CHEBI:60240"/>
    </cofactor>
</comment>
<evidence type="ECO:0000256" key="3">
    <source>
        <dbReference type="ARBA" id="ARBA00006958"/>
    </source>
</evidence>
<protein>
    <recommendedName>
        <fullName evidence="12">DDE Tnp4 domain-containing protein</fullName>
    </recommendedName>
</protein>
<dbReference type="Proteomes" id="UP001459277">
    <property type="component" value="Unassembled WGS sequence"/>
</dbReference>
<dbReference type="GO" id="GO:0005634">
    <property type="term" value="C:nucleus"/>
    <property type="evidence" value="ECO:0007669"/>
    <property type="project" value="UniProtKB-SubCell"/>
</dbReference>
<dbReference type="Pfam" id="PF26138">
    <property type="entry name" value="DUF8040"/>
    <property type="match status" value="1"/>
</dbReference>
<dbReference type="PANTHER" id="PTHR22930:SF221">
    <property type="entry name" value="NUCLEASE HARBI1"/>
    <property type="match status" value="1"/>
</dbReference>
<accession>A0AAW2E5G2</accession>
<evidence type="ECO:0008006" key="12">
    <source>
        <dbReference type="Google" id="ProtNLM"/>
    </source>
</evidence>
<sequence>MAMALVILGNAMGNRMVQDRFQHSGEIMHRHVATVVTLLATVMAADIIKPADPTFHNVPSYTCSLNRYWPHFKGCIDAIDGVHVPVVLLVEEQHPYRGRKGITTVNCICVCDFGMKFTFVCVGWEGSAHDTRIFLNCLNNESDNFPKPPAGKYYLVDLGYPMKRGFLAPYMGERAHENNDVELGHSARGTYGSSEGGHYDGVAHVVSYLDETEMKEVQNNNTASICRDHN</sequence>
<dbReference type="GO" id="GO:0046872">
    <property type="term" value="F:metal ion binding"/>
    <property type="evidence" value="ECO:0007669"/>
    <property type="project" value="UniProtKB-KW"/>
</dbReference>
<dbReference type="Pfam" id="PF13359">
    <property type="entry name" value="DDE_Tnp_4"/>
    <property type="match status" value="1"/>
</dbReference>
<keyword evidence="4" id="KW-0540">Nuclease</keyword>
<keyword evidence="5" id="KW-0479">Metal-binding</keyword>
<evidence type="ECO:0000256" key="4">
    <source>
        <dbReference type="ARBA" id="ARBA00022722"/>
    </source>
</evidence>
<evidence type="ECO:0000256" key="2">
    <source>
        <dbReference type="ARBA" id="ARBA00004123"/>
    </source>
</evidence>
<evidence type="ECO:0000313" key="10">
    <source>
        <dbReference type="EMBL" id="KAL0016883.1"/>
    </source>
</evidence>
<evidence type="ECO:0000256" key="1">
    <source>
        <dbReference type="ARBA" id="ARBA00001968"/>
    </source>
</evidence>
<dbReference type="AlphaFoldDB" id="A0AAW2E5G2"/>
<feature type="domain" description="DDE Tnp4" evidence="8">
    <location>
        <begin position="79"/>
        <end position="174"/>
    </location>
</feature>
<dbReference type="EMBL" id="JAZDWU010000001">
    <property type="protein sequence ID" value="KAL0016883.1"/>
    <property type="molecule type" value="Genomic_DNA"/>
</dbReference>
<dbReference type="InterPro" id="IPR027806">
    <property type="entry name" value="HARBI1_dom"/>
</dbReference>
<keyword evidence="6" id="KW-0378">Hydrolase</keyword>
<dbReference type="PANTHER" id="PTHR22930">
    <property type="match status" value="1"/>
</dbReference>
<proteinExistence type="inferred from homology"/>
<organism evidence="10 11">
    <name type="scientific">Lithocarpus litseifolius</name>
    <dbReference type="NCBI Taxonomy" id="425828"/>
    <lineage>
        <taxon>Eukaryota</taxon>
        <taxon>Viridiplantae</taxon>
        <taxon>Streptophyta</taxon>
        <taxon>Embryophyta</taxon>
        <taxon>Tracheophyta</taxon>
        <taxon>Spermatophyta</taxon>
        <taxon>Magnoliopsida</taxon>
        <taxon>eudicotyledons</taxon>
        <taxon>Gunneridae</taxon>
        <taxon>Pentapetalae</taxon>
        <taxon>rosids</taxon>
        <taxon>fabids</taxon>
        <taxon>Fagales</taxon>
        <taxon>Fagaceae</taxon>
        <taxon>Lithocarpus</taxon>
    </lineage>
</organism>
<dbReference type="InterPro" id="IPR045249">
    <property type="entry name" value="HARBI1-like"/>
</dbReference>
<reference evidence="10 11" key="1">
    <citation type="submission" date="2024-01" db="EMBL/GenBank/DDBJ databases">
        <title>A telomere-to-telomere, gap-free genome of sweet tea (Lithocarpus litseifolius).</title>
        <authorList>
            <person name="Zhou J."/>
        </authorList>
    </citation>
    <scope>NUCLEOTIDE SEQUENCE [LARGE SCALE GENOMIC DNA]</scope>
    <source>
        <strain evidence="10">Zhou-2022a</strain>
        <tissue evidence="10">Leaf</tissue>
    </source>
</reference>
<keyword evidence="11" id="KW-1185">Reference proteome</keyword>